<evidence type="ECO:0000256" key="6">
    <source>
        <dbReference type="SAM" id="MobiDB-lite"/>
    </source>
</evidence>
<proteinExistence type="predicted"/>
<keyword evidence="5" id="KW-0862">Zinc</keyword>
<evidence type="ECO:0000256" key="2">
    <source>
        <dbReference type="ARBA" id="ARBA00022692"/>
    </source>
</evidence>
<dbReference type="GO" id="GO:0006882">
    <property type="term" value="P:intracellular zinc ion homeostasis"/>
    <property type="evidence" value="ECO:0007669"/>
    <property type="project" value="TreeGrafter"/>
</dbReference>
<feature type="transmembrane region" description="Helical" evidence="7">
    <location>
        <begin position="351"/>
        <end position="372"/>
    </location>
</feature>
<keyword evidence="4 7" id="KW-0472">Membrane</keyword>
<dbReference type="RefSeq" id="XP_058346354.1">
    <property type="nucleotide sequence ID" value="XM_058482787.1"/>
</dbReference>
<feature type="compositionally biased region" description="Low complexity" evidence="6">
    <location>
        <begin position="29"/>
        <end position="49"/>
    </location>
</feature>
<feature type="region of interest" description="Disordered" evidence="6">
    <location>
        <begin position="25"/>
        <end position="61"/>
    </location>
</feature>
<comment type="subcellular location">
    <subcellularLocation>
        <location evidence="1">Membrane</location>
        <topology evidence="1">Multi-pass membrane protein</topology>
    </subcellularLocation>
</comment>
<evidence type="ECO:0000256" key="4">
    <source>
        <dbReference type="ARBA" id="ARBA00023136"/>
    </source>
</evidence>
<keyword evidence="2 7" id="KW-0812">Transmembrane</keyword>
<dbReference type="PANTHER" id="PTHR20855">
    <property type="entry name" value="ADIPOR/PROGESTIN RECEPTOR-RELATED"/>
    <property type="match status" value="1"/>
</dbReference>
<dbReference type="GeneID" id="83210123"/>
<feature type="binding site" evidence="5">
    <location>
        <position position="350"/>
    </location>
    <ligand>
        <name>Zn(2+)</name>
        <dbReference type="ChEBI" id="CHEBI:29105"/>
    </ligand>
</feature>
<feature type="transmembrane region" description="Helical" evidence="7">
    <location>
        <begin position="311"/>
        <end position="330"/>
    </location>
</feature>
<dbReference type="GO" id="GO:0046872">
    <property type="term" value="F:metal ion binding"/>
    <property type="evidence" value="ECO:0007669"/>
    <property type="project" value="UniProtKB-KW"/>
</dbReference>
<feature type="transmembrane region" description="Helical" evidence="7">
    <location>
        <begin position="284"/>
        <end position="305"/>
    </location>
</feature>
<name>A0AAD7VAI3_9FUNG</name>
<organism evidence="8 9">
    <name type="scientific">Lichtheimia ornata</name>
    <dbReference type="NCBI Taxonomy" id="688661"/>
    <lineage>
        <taxon>Eukaryota</taxon>
        <taxon>Fungi</taxon>
        <taxon>Fungi incertae sedis</taxon>
        <taxon>Mucoromycota</taxon>
        <taxon>Mucoromycotina</taxon>
        <taxon>Mucoromycetes</taxon>
        <taxon>Mucorales</taxon>
        <taxon>Lichtheimiaceae</taxon>
        <taxon>Lichtheimia</taxon>
    </lineage>
</organism>
<dbReference type="Pfam" id="PF03006">
    <property type="entry name" value="HlyIII"/>
    <property type="match status" value="1"/>
</dbReference>
<reference evidence="8 9" key="1">
    <citation type="submission" date="2023-03" db="EMBL/GenBank/DDBJ databases">
        <title>Genome sequence of Lichtheimia ornata CBS 291.66.</title>
        <authorList>
            <person name="Mohabir J.T."/>
            <person name="Shea T.P."/>
            <person name="Kurbessoian T."/>
            <person name="Berby B."/>
            <person name="Fontaine J."/>
            <person name="Livny J."/>
            <person name="Gnirke A."/>
            <person name="Stajich J.E."/>
            <person name="Cuomo C.A."/>
        </authorList>
    </citation>
    <scope>NUCLEOTIDE SEQUENCE [LARGE SCALE GENOMIC DNA]</scope>
    <source>
        <strain evidence="8">CBS 291.66</strain>
    </source>
</reference>
<sequence>MDVSSATDSGLSAALLMRRHSLYQPPLAPNQQSSPSSATSTSTSTNLLTVPRTRHRSHSTSSISATTEIRADIFTDTDSSPSAAASFLQYVDDQVHETWDQAKLAVIGAQRLLKYHELPKDWQENEYVLTGYRFYATHLDCLKSIFMLHNETLNIWSHLIGFLFFSYFSVSVFNHHFPEATTSDRIIFATFCIAALKCLFCSSIYHTYVCHCKHKTLAATLDYIGIAFLIAASVLVTEYYGYYCQPVIRQRYMIFTGVVSSFGFVLPFFKVWDTKEFRPIRITFFLSLAFSSIVPVLHLVWLHGISKTYEFMEPAAISVGMYLLGVLFYANRFPERYFPGRFDFAGMTSHAIWHVFVCFGIYFHYLASLHFYKNRHDFGCPMPQ</sequence>
<dbReference type="GO" id="GO:0038023">
    <property type="term" value="F:signaling receptor activity"/>
    <property type="evidence" value="ECO:0007669"/>
    <property type="project" value="TreeGrafter"/>
</dbReference>
<feature type="binding site" evidence="5">
    <location>
        <position position="206"/>
    </location>
    <ligand>
        <name>Zn(2+)</name>
        <dbReference type="ChEBI" id="CHEBI:29105"/>
    </ligand>
</feature>
<dbReference type="AlphaFoldDB" id="A0AAD7VAI3"/>
<feature type="binding site" evidence="5">
    <location>
        <position position="354"/>
    </location>
    <ligand>
        <name>Zn(2+)</name>
        <dbReference type="ChEBI" id="CHEBI:29105"/>
    </ligand>
</feature>
<dbReference type="Proteomes" id="UP001234581">
    <property type="component" value="Unassembled WGS sequence"/>
</dbReference>
<keyword evidence="3 7" id="KW-1133">Transmembrane helix</keyword>
<evidence type="ECO:0000256" key="7">
    <source>
        <dbReference type="SAM" id="Phobius"/>
    </source>
</evidence>
<evidence type="ECO:0000256" key="1">
    <source>
        <dbReference type="ARBA" id="ARBA00004141"/>
    </source>
</evidence>
<dbReference type="EMBL" id="JARTCD010000008">
    <property type="protein sequence ID" value="KAJ8661441.1"/>
    <property type="molecule type" value="Genomic_DNA"/>
</dbReference>
<evidence type="ECO:0000256" key="5">
    <source>
        <dbReference type="PIRSR" id="PIRSR604254-1"/>
    </source>
</evidence>
<feature type="transmembrane region" description="Helical" evidence="7">
    <location>
        <begin position="186"/>
        <end position="208"/>
    </location>
</feature>
<dbReference type="InterPro" id="IPR004254">
    <property type="entry name" value="AdipoR/HlyIII-related"/>
</dbReference>
<keyword evidence="9" id="KW-1185">Reference proteome</keyword>
<feature type="transmembrane region" description="Helical" evidence="7">
    <location>
        <begin position="252"/>
        <end position="272"/>
    </location>
</feature>
<feature type="transmembrane region" description="Helical" evidence="7">
    <location>
        <begin position="153"/>
        <end position="174"/>
    </location>
</feature>
<evidence type="ECO:0000313" key="9">
    <source>
        <dbReference type="Proteomes" id="UP001234581"/>
    </source>
</evidence>
<comment type="caution">
    <text evidence="8">The sequence shown here is derived from an EMBL/GenBank/DDBJ whole genome shotgun (WGS) entry which is preliminary data.</text>
</comment>
<evidence type="ECO:0000256" key="3">
    <source>
        <dbReference type="ARBA" id="ARBA00022989"/>
    </source>
</evidence>
<keyword evidence="5" id="KW-0479">Metal-binding</keyword>
<dbReference type="GO" id="GO:0016020">
    <property type="term" value="C:membrane"/>
    <property type="evidence" value="ECO:0007669"/>
    <property type="project" value="UniProtKB-SubCell"/>
</dbReference>
<accession>A0AAD7VAI3</accession>
<gene>
    <name evidence="8" type="ORF">O0I10_002707</name>
</gene>
<dbReference type="PANTHER" id="PTHR20855:SF97">
    <property type="entry name" value="ADIPOR-LIKE RECEPTOR IZH3-RELATED"/>
    <property type="match status" value="1"/>
</dbReference>
<feature type="transmembrane region" description="Helical" evidence="7">
    <location>
        <begin position="220"/>
        <end position="240"/>
    </location>
</feature>
<evidence type="ECO:0000313" key="8">
    <source>
        <dbReference type="EMBL" id="KAJ8661441.1"/>
    </source>
</evidence>
<protein>
    <submittedName>
        <fullName evidence="8">Uncharacterized protein</fullName>
    </submittedName>
</protein>